<dbReference type="AlphaFoldDB" id="A0AAV9DHB2"/>
<sequence length="78" mass="9356">MLKRYGHEFWIKEVSVLSVQSGVSILHSISLSMLNNFHLRKIDDWWMPFSDNQKSLYPNLFWLTQCVPFRDGVIFFFN</sequence>
<protein>
    <submittedName>
        <fullName evidence="1">Uncharacterized protein</fullName>
    </submittedName>
</protein>
<reference evidence="1" key="2">
    <citation type="submission" date="2023-06" db="EMBL/GenBank/DDBJ databases">
        <authorList>
            <person name="Ma L."/>
            <person name="Liu K.-W."/>
            <person name="Li Z."/>
            <person name="Hsiao Y.-Y."/>
            <person name="Qi Y."/>
            <person name="Fu T."/>
            <person name="Tang G."/>
            <person name="Zhang D."/>
            <person name="Sun W.-H."/>
            <person name="Liu D.-K."/>
            <person name="Li Y."/>
            <person name="Chen G.-Z."/>
            <person name="Liu X.-D."/>
            <person name="Liao X.-Y."/>
            <person name="Jiang Y.-T."/>
            <person name="Yu X."/>
            <person name="Hao Y."/>
            <person name="Huang J."/>
            <person name="Zhao X.-W."/>
            <person name="Ke S."/>
            <person name="Chen Y.-Y."/>
            <person name="Wu W.-L."/>
            <person name="Hsu J.-L."/>
            <person name="Lin Y.-F."/>
            <person name="Huang M.-D."/>
            <person name="Li C.-Y."/>
            <person name="Huang L."/>
            <person name="Wang Z.-W."/>
            <person name="Zhao X."/>
            <person name="Zhong W.-Y."/>
            <person name="Peng D.-H."/>
            <person name="Ahmad S."/>
            <person name="Lan S."/>
            <person name="Zhang J.-S."/>
            <person name="Tsai W.-C."/>
            <person name="Van De Peer Y."/>
            <person name="Liu Z.-J."/>
        </authorList>
    </citation>
    <scope>NUCLEOTIDE SEQUENCE</scope>
    <source>
        <strain evidence="1">CP</strain>
        <tissue evidence="1">Leaves</tissue>
    </source>
</reference>
<evidence type="ECO:0000313" key="2">
    <source>
        <dbReference type="Proteomes" id="UP001180020"/>
    </source>
</evidence>
<dbReference type="Proteomes" id="UP001180020">
    <property type="component" value="Unassembled WGS sequence"/>
</dbReference>
<keyword evidence="2" id="KW-1185">Reference proteome</keyword>
<proteinExistence type="predicted"/>
<accession>A0AAV9DHB2</accession>
<reference evidence="1" key="1">
    <citation type="journal article" date="2023" name="Nat. Commun.">
        <title>Diploid and tetraploid genomes of Acorus and the evolution of monocots.</title>
        <authorList>
            <person name="Ma L."/>
            <person name="Liu K.W."/>
            <person name="Li Z."/>
            <person name="Hsiao Y.Y."/>
            <person name="Qi Y."/>
            <person name="Fu T."/>
            <person name="Tang G.D."/>
            <person name="Zhang D."/>
            <person name="Sun W.H."/>
            <person name="Liu D.K."/>
            <person name="Li Y."/>
            <person name="Chen G.Z."/>
            <person name="Liu X.D."/>
            <person name="Liao X.Y."/>
            <person name="Jiang Y.T."/>
            <person name="Yu X."/>
            <person name="Hao Y."/>
            <person name="Huang J."/>
            <person name="Zhao X.W."/>
            <person name="Ke S."/>
            <person name="Chen Y.Y."/>
            <person name="Wu W.L."/>
            <person name="Hsu J.L."/>
            <person name="Lin Y.F."/>
            <person name="Huang M.D."/>
            <person name="Li C.Y."/>
            <person name="Huang L."/>
            <person name="Wang Z.W."/>
            <person name="Zhao X."/>
            <person name="Zhong W.Y."/>
            <person name="Peng D.H."/>
            <person name="Ahmad S."/>
            <person name="Lan S."/>
            <person name="Zhang J.S."/>
            <person name="Tsai W.C."/>
            <person name="Van de Peer Y."/>
            <person name="Liu Z.J."/>
        </authorList>
    </citation>
    <scope>NUCLEOTIDE SEQUENCE</scope>
    <source>
        <tissue evidence="1">Leaves</tissue>
    </source>
</reference>
<gene>
    <name evidence="1" type="ORF">QJS10_CPB13g01288</name>
</gene>
<dbReference type="EMBL" id="JAUJYO010000013">
    <property type="protein sequence ID" value="KAK1300257.1"/>
    <property type="molecule type" value="Genomic_DNA"/>
</dbReference>
<organism evidence="1 2">
    <name type="scientific">Acorus calamus</name>
    <name type="common">Sweet flag</name>
    <dbReference type="NCBI Taxonomy" id="4465"/>
    <lineage>
        <taxon>Eukaryota</taxon>
        <taxon>Viridiplantae</taxon>
        <taxon>Streptophyta</taxon>
        <taxon>Embryophyta</taxon>
        <taxon>Tracheophyta</taxon>
        <taxon>Spermatophyta</taxon>
        <taxon>Magnoliopsida</taxon>
        <taxon>Liliopsida</taxon>
        <taxon>Acoraceae</taxon>
        <taxon>Acorus</taxon>
    </lineage>
</organism>
<evidence type="ECO:0000313" key="1">
    <source>
        <dbReference type="EMBL" id="KAK1300257.1"/>
    </source>
</evidence>
<name>A0AAV9DHB2_ACOCL</name>
<comment type="caution">
    <text evidence="1">The sequence shown here is derived from an EMBL/GenBank/DDBJ whole genome shotgun (WGS) entry which is preliminary data.</text>
</comment>